<feature type="transmembrane region" description="Helical" evidence="9">
    <location>
        <begin position="12"/>
        <end position="31"/>
    </location>
</feature>
<dbReference type="GO" id="GO:0005886">
    <property type="term" value="C:plasma membrane"/>
    <property type="evidence" value="ECO:0007669"/>
    <property type="project" value="UniProtKB-SubCell"/>
</dbReference>
<dbReference type="RefSeq" id="WP_134761544.1">
    <property type="nucleotide sequence ID" value="NZ_SOZD01000002.1"/>
</dbReference>
<keyword evidence="5 9" id="KW-0812">Transmembrane</keyword>
<dbReference type="AlphaFoldDB" id="A0A4Y8RQK5"/>
<sequence>MSAAIARIEDAVGRLLLAAVVLLVFVGALSRSLNHPIIWSVDMAQAVFVWLCFFGALKAMRLKAHIGVDYFVAKLPYPARRAIEFVLAIAVLAFLATMGWFGIKLTLLNTARIFGDSGISYAWVTAAVPAGCLALFLMVGAHLIRALRFGGLVFSQEPGAVGDADTSDAPGHGDAKAVRTAGEL</sequence>
<dbReference type="InterPro" id="IPR007387">
    <property type="entry name" value="TRAP_DctQ"/>
</dbReference>
<dbReference type="InterPro" id="IPR055348">
    <property type="entry name" value="DctQ"/>
</dbReference>
<dbReference type="GO" id="GO:0022857">
    <property type="term" value="F:transmembrane transporter activity"/>
    <property type="evidence" value="ECO:0007669"/>
    <property type="project" value="UniProtKB-UniRule"/>
</dbReference>
<keyword evidence="4 9" id="KW-0997">Cell inner membrane</keyword>
<evidence type="ECO:0000256" key="3">
    <source>
        <dbReference type="ARBA" id="ARBA00022475"/>
    </source>
</evidence>
<comment type="subcellular location">
    <subcellularLocation>
        <location evidence="1 9">Cell inner membrane</location>
        <topology evidence="1 9">Multi-pass membrane protein</topology>
    </subcellularLocation>
</comment>
<keyword evidence="6 9" id="KW-1133">Transmembrane helix</keyword>
<feature type="transmembrane region" description="Helical" evidence="9">
    <location>
        <begin position="82"/>
        <end position="101"/>
    </location>
</feature>
<gene>
    <name evidence="11" type="ORF">E3C22_08440</name>
</gene>
<dbReference type="Pfam" id="PF04290">
    <property type="entry name" value="DctQ"/>
    <property type="match status" value="1"/>
</dbReference>
<comment type="subunit">
    <text evidence="9">The complex comprises the extracytoplasmic solute receptor protein and the two transmembrane proteins.</text>
</comment>
<evidence type="ECO:0000256" key="2">
    <source>
        <dbReference type="ARBA" id="ARBA00022448"/>
    </source>
</evidence>
<reference evidence="11 12" key="1">
    <citation type="submission" date="2019-03" db="EMBL/GenBank/DDBJ databases">
        <title>Jiella endophytica sp. nov., a novel endophytic bacterium isolated from root of Ficus microcarpa Linn. f.</title>
        <authorList>
            <person name="Tuo L."/>
        </authorList>
    </citation>
    <scope>NUCLEOTIDE SEQUENCE [LARGE SCALE GENOMIC DNA]</scope>
    <source>
        <strain evidence="11 12">CBS5Q-3</strain>
    </source>
</reference>
<accession>A0A4Y8RQK5</accession>
<evidence type="ECO:0000256" key="6">
    <source>
        <dbReference type="ARBA" id="ARBA00022989"/>
    </source>
</evidence>
<evidence type="ECO:0000256" key="8">
    <source>
        <dbReference type="ARBA" id="ARBA00038436"/>
    </source>
</evidence>
<proteinExistence type="inferred from homology"/>
<dbReference type="GO" id="GO:0015740">
    <property type="term" value="P:C4-dicarboxylate transport"/>
    <property type="evidence" value="ECO:0007669"/>
    <property type="project" value="TreeGrafter"/>
</dbReference>
<evidence type="ECO:0000256" key="7">
    <source>
        <dbReference type="ARBA" id="ARBA00023136"/>
    </source>
</evidence>
<comment type="similarity">
    <text evidence="8 9">Belongs to the TRAP transporter small permease family.</text>
</comment>
<dbReference type="EMBL" id="SOZD01000002">
    <property type="protein sequence ID" value="TFF25375.1"/>
    <property type="molecule type" value="Genomic_DNA"/>
</dbReference>
<keyword evidence="7 9" id="KW-0472">Membrane</keyword>
<comment type="function">
    <text evidence="9">Part of the tripartite ATP-independent periplasmic (TRAP) transport system.</text>
</comment>
<feature type="transmembrane region" description="Helical" evidence="9">
    <location>
        <begin position="37"/>
        <end position="57"/>
    </location>
</feature>
<keyword evidence="2 9" id="KW-0813">Transport</keyword>
<dbReference type="Proteomes" id="UP000298179">
    <property type="component" value="Unassembled WGS sequence"/>
</dbReference>
<evidence type="ECO:0000313" key="12">
    <source>
        <dbReference type="Proteomes" id="UP000298179"/>
    </source>
</evidence>
<dbReference type="OrthoDB" id="7843639at2"/>
<evidence type="ECO:0000256" key="4">
    <source>
        <dbReference type="ARBA" id="ARBA00022519"/>
    </source>
</evidence>
<comment type="caution">
    <text evidence="11">The sequence shown here is derived from an EMBL/GenBank/DDBJ whole genome shotgun (WGS) entry which is preliminary data.</text>
</comment>
<evidence type="ECO:0000256" key="5">
    <source>
        <dbReference type="ARBA" id="ARBA00022692"/>
    </source>
</evidence>
<evidence type="ECO:0000259" key="10">
    <source>
        <dbReference type="Pfam" id="PF04290"/>
    </source>
</evidence>
<name>A0A4Y8RQK5_9HYPH</name>
<feature type="domain" description="Tripartite ATP-independent periplasmic transporters DctQ component" evidence="10">
    <location>
        <begin position="21"/>
        <end position="148"/>
    </location>
</feature>
<protein>
    <recommendedName>
        <fullName evidence="9">TRAP transporter small permease protein</fullName>
    </recommendedName>
</protein>
<evidence type="ECO:0000256" key="1">
    <source>
        <dbReference type="ARBA" id="ARBA00004429"/>
    </source>
</evidence>
<dbReference type="PANTHER" id="PTHR35011:SF2">
    <property type="entry name" value="2,3-DIKETO-L-GULONATE TRAP TRANSPORTER SMALL PERMEASE PROTEIN YIAM"/>
    <property type="match status" value="1"/>
</dbReference>
<keyword evidence="12" id="KW-1185">Reference proteome</keyword>
<feature type="transmembrane region" description="Helical" evidence="9">
    <location>
        <begin position="121"/>
        <end position="144"/>
    </location>
</feature>
<evidence type="ECO:0000313" key="11">
    <source>
        <dbReference type="EMBL" id="TFF25375.1"/>
    </source>
</evidence>
<evidence type="ECO:0000256" key="9">
    <source>
        <dbReference type="RuleBase" id="RU369079"/>
    </source>
</evidence>
<keyword evidence="3" id="KW-1003">Cell membrane</keyword>
<dbReference type="PANTHER" id="PTHR35011">
    <property type="entry name" value="2,3-DIKETO-L-GULONATE TRAP TRANSPORTER SMALL PERMEASE PROTEIN YIAM"/>
    <property type="match status" value="1"/>
</dbReference>
<organism evidence="11 12">
    <name type="scientific">Jiella endophytica</name>
    <dbReference type="NCBI Taxonomy" id="2558362"/>
    <lineage>
        <taxon>Bacteria</taxon>
        <taxon>Pseudomonadati</taxon>
        <taxon>Pseudomonadota</taxon>
        <taxon>Alphaproteobacteria</taxon>
        <taxon>Hyphomicrobiales</taxon>
        <taxon>Aurantimonadaceae</taxon>
        <taxon>Jiella</taxon>
    </lineage>
</organism>